<dbReference type="AlphaFoldDB" id="X1GGB6"/>
<feature type="non-terminal residue" evidence="1">
    <location>
        <position position="41"/>
    </location>
</feature>
<organism evidence="1">
    <name type="scientific">marine sediment metagenome</name>
    <dbReference type="NCBI Taxonomy" id="412755"/>
    <lineage>
        <taxon>unclassified sequences</taxon>
        <taxon>metagenomes</taxon>
        <taxon>ecological metagenomes</taxon>
    </lineage>
</organism>
<evidence type="ECO:0008006" key="2">
    <source>
        <dbReference type="Google" id="ProtNLM"/>
    </source>
</evidence>
<accession>X1GGB6</accession>
<protein>
    <recommendedName>
        <fullName evidence="2">Glyoxalase/fosfomycin resistance/dioxygenase domain-containing protein</fullName>
    </recommendedName>
</protein>
<dbReference type="InterPro" id="IPR029068">
    <property type="entry name" value="Glyas_Bleomycin-R_OHBP_Dase"/>
</dbReference>
<evidence type="ECO:0000313" key="1">
    <source>
        <dbReference type="EMBL" id="GAH40644.1"/>
    </source>
</evidence>
<gene>
    <name evidence="1" type="ORF">S03H2_26247</name>
</gene>
<sequence length="41" mass="4790">MSNMEFKESITFLGTKDLNKTTNFYQNILGLTIFKDQKICL</sequence>
<name>X1GGB6_9ZZZZ</name>
<reference evidence="1" key="1">
    <citation type="journal article" date="2014" name="Front. Microbiol.">
        <title>High frequency of phylogenetically diverse reductive dehalogenase-homologous genes in deep subseafloor sedimentary metagenomes.</title>
        <authorList>
            <person name="Kawai M."/>
            <person name="Futagami T."/>
            <person name="Toyoda A."/>
            <person name="Takaki Y."/>
            <person name="Nishi S."/>
            <person name="Hori S."/>
            <person name="Arai W."/>
            <person name="Tsubouchi T."/>
            <person name="Morono Y."/>
            <person name="Uchiyama I."/>
            <person name="Ito T."/>
            <person name="Fujiyama A."/>
            <person name="Inagaki F."/>
            <person name="Takami H."/>
        </authorList>
    </citation>
    <scope>NUCLEOTIDE SEQUENCE</scope>
    <source>
        <strain evidence="1">Expedition CK06-06</strain>
    </source>
</reference>
<comment type="caution">
    <text evidence="1">The sequence shown here is derived from an EMBL/GenBank/DDBJ whole genome shotgun (WGS) entry which is preliminary data.</text>
</comment>
<dbReference type="EMBL" id="BARU01015138">
    <property type="protein sequence ID" value="GAH40644.1"/>
    <property type="molecule type" value="Genomic_DNA"/>
</dbReference>
<dbReference type="SUPFAM" id="SSF54593">
    <property type="entry name" value="Glyoxalase/Bleomycin resistance protein/Dihydroxybiphenyl dioxygenase"/>
    <property type="match status" value="1"/>
</dbReference>
<proteinExistence type="predicted"/>